<accession>A0A4R8LRR1</accession>
<evidence type="ECO:0000256" key="4">
    <source>
        <dbReference type="ARBA" id="ARBA00023136"/>
    </source>
</evidence>
<keyword evidence="7" id="KW-1185">Reference proteome</keyword>
<evidence type="ECO:0000256" key="3">
    <source>
        <dbReference type="ARBA" id="ARBA00022989"/>
    </source>
</evidence>
<organism evidence="6 7">
    <name type="scientific">Paraburkholderia rhizosphaerae</name>
    <dbReference type="NCBI Taxonomy" id="480658"/>
    <lineage>
        <taxon>Bacteria</taxon>
        <taxon>Pseudomonadati</taxon>
        <taxon>Pseudomonadota</taxon>
        <taxon>Betaproteobacteria</taxon>
        <taxon>Burkholderiales</taxon>
        <taxon>Burkholderiaceae</taxon>
        <taxon>Paraburkholderia</taxon>
    </lineage>
</organism>
<dbReference type="InterPro" id="IPR007792">
    <property type="entry name" value="T4SS_VirB3/TrbD/AvhB"/>
</dbReference>
<feature type="transmembrane region" description="Helical" evidence="5">
    <location>
        <begin position="31"/>
        <end position="55"/>
    </location>
</feature>
<dbReference type="Pfam" id="PF05101">
    <property type="entry name" value="VirB3"/>
    <property type="match status" value="1"/>
</dbReference>
<evidence type="ECO:0000256" key="5">
    <source>
        <dbReference type="SAM" id="Phobius"/>
    </source>
</evidence>
<name>A0A4R8LRR1_9BURK</name>
<protein>
    <submittedName>
        <fullName evidence="6">Type IV secretion system protein VirB3</fullName>
    </submittedName>
</protein>
<dbReference type="OrthoDB" id="9801524at2"/>
<keyword evidence="4 5" id="KW-0472">Membrane</keyword>
<dbReference type="AlphaFoldDB" id="A0A4R8LRR1"/>
<proteinExistence type="predicted"/>
<evidence type="ECO:0000256" key="1">
    <source>
        <dbReference type="ARBA" id="ARBA00004370"/>
    </source>
</evidence>
<comment type="caution">
    <text evidence="6">The sequence shown here is derived from an EMBL/GenBank/DDBJ whole genome shotgun (WGS) entry which is preliminary data.</text>
</comment>
<dbReference type="EMBL" id="SORE01000011">
    <property type="protein sequence ID" value="TDY48074.1"/>
    <property type="molecule type" value="Genomic_DNA"/>
</dbReference>
<reference evidence="6 7" key="1">
    <citation type="submission" date="2019-03" db="EMBL/GenBank/DDBJ databases">
        <title>Genomic Encyclopedia of Type Strains, Phase III (KMG-III): the genomes of soil and plant-associated and newly described type strains.</title>
        <authorList>
            <person name="Whitman W."/>
        </authorList>
    </citation>
    <scope>NUCLEOTIDE SEQUENCE [LARGE SCALE GENOMIC DNA]</scope>
    <source>
        <strain evidence="6 7">LMG 29544</strain>
    </source>
</reference>
<dbReference type="Proteomes" id="UP000295509">
    <property type="component" value="Unassembled WGS sequence"/>
</dbReference>
<dbReference type="GO" id="GO:0016020">
    <property type="term" value="C:membrane"/>
    <property type="evidence" value="ECO:0007669"/>
    <property type="project" value="UniProtKB-SubCell"/>
</dbReference>
<evidence type="ECO:0000256" key="2">
    <source>
        <dbReference type="ARBA" id="ARBA00022692"/>
    </source>
</evidence>
<comment type="subcellular location">
    <subcellularLocation>
        <location evidence="1">Membrane</location>
    </subcellularLocation>
</comment>
<evidence type="ECO:0000313" key="6">
    <source>
        <dbReference type="EMBL" id="TDY48074.1"/>
    </source>
</evidence>
<gene>
    <name evidence="6" type="ORF">BX592_1117</name>
</gene>
<keyword evidence="2 5" id="KW-0812">Transmembrane</keyword>
<keyword evidence="3 5" id="KW-1133">Transmembrane helix</keyword>
<sequence>MRKPVKVSRSLSLPRQMGGADRGLAIFNGTITLLLCYASTTPAFLPIGIGVHWLLRWKTQRDPWWRQIMVVYNRYPDVYEPGPSAKFAARFKRPYGFDQDLPC</sequence>
<evidence type="ECO:0000313" key="7">
    <source>
        <dbReference type="Proteomes" id="UP000295509"/>
    </source>
</evidence>